<dbReference type="InterPro" id="IPR036968">
    <property type="entry name" value="Enolpyruvate_Tfrase_sf"/>
</dbReference>
<evidence type="ECO:0000259" key="2">
    <source>
        <dbReference type="Pfam" id="PF00275"/>
    </source>
</evidence>
<evidence type="ECO:0000313" key="3">
    <source>
        <dbReference type="EMBL" id="GAF89392.1"/>
    </source>
</evidence>
<evidence type="ECO:0000256" key="1">
    <source>
        <dbReference type="ARBA" id="ARBA00022679"/>
    </source>
</evidence>
<dbReference type="InterPro" id="IPR013792">
    <property type="entry name" value="RNA3'P_cycl/enolpyr_Trfase_a/b"/>
</dbReference>
<protein>
    <recommendedName>
        <fullName evidence="2">Enolpyruvate transferase domain-containing protein</fullName>
    </recommendedName>
</protein>
<dbReference type="EMBL" id="BARS01017978">
    <property type="protein sequence ID" value="GAF89392.1"/>
    <property type="molecule type" value="Genomic_DNA"/>
</dbReference>
<dbReference type="Pfam" id="PF00275">
    <property type="entry name" value="EPSP_synthase"/>
    <property type="match status" value="1"/>
</dbReference>
<organism evidence="3">
    <name type="scientific">marine sediment metagenome</name>
    <dbReference type="NCBI Taxonomy" id="412755"/>
    <lineage>
        <taxon>unclassified sequences</taxon>
        <taxon>metagenomes</taxon>
        <taxon>ecological metagenomes</taxon>
    </lineage>
</organism>
<feature type="non-terminal residue" evidence="3">
    <location>
        <position position="52"/>
    </location>
</feature>
<reference evidence="3" key="1">
    <citation type="journal article" date="2014" name="Front. Microbiol.">
        <title>High frequency of phylogenetically diverse reductive dehalogenase-homologous genes in deep subseafloor sedimentary metagenomes.</title>
        <authorList>
            <person name="Kawai M."/>
            <person name="Futagami T."/>
            <person name="Toyoda A."/>
            <person name="Takaki Y."/>
            <person name="Nishi S."/>
            <person name="Hori S."/>
            <person name="Arai W."/>
            <person name="Tsubouchi T."/>
            <person name="Morono Y."/>
            <person name="Uchiyama I."/>
            <person name="Ito T."/>
            <person name="Fujiyama A."/>
            <person name="Inagaki F."/>
            <person name="Takami H."/>
        </authorList>
    </citation>
    <scope>NUCLEOTIDE SEQUENCE</scope>
    <source>
        <strain evidence="3">Expedition CK06-06</strain>
    </source>
</reference>
<name>X0TMN2_9ZZZZ</name>
<accession>X0TMN2</accession>
<sequence length="52" mass="5453">MKVLISKSDISGRVTAPSSKSYTIRGLMCAALARGESEVVRPLASDDTEAAI</sequence>
<dbReference type="AlphaFoldDB" id="X0TMN2"/>
<feature type="domain" description="Enolpyruvate transferase" evidence="2">
    <location>
        <begin position="8"/>
        <end position="50"/>
    </location>
</feature>
<dbReference type="SUPFAM" id="SSF55205">
    <property type="entry name" value="EPT/RTPC-like"/>
    <property type="match status" value="1"/>
</dbReference>
<keyword evidence="1" id="KW-0808">Transferase</keyword>
<comment type="caution">
    <text evidence="3">The sequence shown here is derived from an EMBL/GenBank/DDBJ whole genome shotgun (WGS) entry which is preliminary data.</text>
</comment>
<proteinExistence type="predicted"/>
<dbReference type="GO" id="GO:0016765">
    <property type="term" value="F:transferase activity, transferring alkyl or aryl (other than methyl) groups"/>
    <property type="evidence" value="ECO:0007669"/>
    <property type="project" value="InterPro"/>
</dbReference>
<gene>
    <name evidence="3" type="ORF">S01H1_29335</name>
</gene>
<dbReference type="InterPro" id="IPR001986">
    <property type="entry name" value="Enolpyruvate_Tfrase_dom"/>
</dbReference>
<dbReference type="Gene3D" id="3.65.10.10">
    <property type="entry name" value="Enolpyruvate transferase domain"/>
    <property type="match status" value="1"/>
</dbReference>